<dbReference type="InterPro" id="IPR008949">
    <property type="entry name" value="Isoprenoid_synthase_dom_sf"/>
</dbReference>
<dbReference type="Proteomes" id="UP000502421">
    <property type="component" value="Chromosome"/>
</dbReference>
<dbReference type="Gene3D" id="1.10.600.10">
    <property type="entry name" value="Farnesyl Diphosphate Synthase"/>
    <property type="match status" value="1"/>
</dbReference>
<name>A0AAE6ZEV9_9BACT</name>
<evidence type="ECO:0000313" key="1">
    <source>
        <dbReference type="EMBL" id="QJB31675.1"/>
    </source>
</evidence>
<dbReference type="AlphaFoldDB" id="A0AAE6ZEV9"/>
<reference evidence="2" key="1">
    <citation type="submission" date="2020-04" db="EMBL/GenBank/DDBJ databases">
        <authorList>
            <person name="Kittiwongwattana C."/>
        </authorList>
    </citation>
    <scope>NUCLEOTIDE SEQUENCE [LARGE SCALE GENOMIC DNA]</scope>
    <source>
        <strain evidence="2">1310</strain>
    </source>
</reference>
<proteinExistence type="predicted"/>
<dbReference type="Pfam" id="PF19086">
    <property type="entry name" value="Terpene_syn_C_2"/>
    <property type="match status" value="1"/>
</dbReference>
<accession>A0AAE6ZEV9</accession>
<protein>
    <recommendedName>
        <fullName evidence="3">Terpene synthase</fullName>
    </recommendedName>
</protein>
<dbReference type="SUPFAM" id="SSF48576">
    <property type="entry name" value="Terpenoid synthases"/>
    <property type="match status" value="1"/>
</dbReference>
<organism evidence="1 2">
    <name type="scientific">Chitinophaga oryzae</name>
    <dbReference type="NCBI Taxonomy" id="2725414"/>
    <lineage>
        <taxon>Bacteria</taxon>
        <taxon>Pseudomonadati</taxon>
        <taxon>Bacteroidota</taxon>
        <taxon>Chitinophagia</taxon>
        <taxon>Chitinophagales</taxon>
        <taxon>Chitinophagaceae</taxon>
        <taxon>Chitinophaga</taxon>
    </lineage>
</organism>
<dbReference type="KEGG" id="coy:HF329_10260"/>
<dbReference type="RefSeq" id="WP_168803933.1">
    <property type="nucleotide sequence ID" value="NZ_CP051205.1"/>
</dbReference>
<evidence type="ECO:0000313" key="2">
    <source>
        <dbReference type="Proteomes" id="UP000502421"/>
    </source>
</evidence>
<evidence type="ECO:0008006" key="3">
    <source>
        <dbReference type="Google" id="ProtNLM"/>
    </source>
</evidence>
<dbReference type="EMBL" id="CP051205">
    <property type="protein sequence ID" value="QJB31675.1"/>
    <property type="molecule type" value="Genomic_DNA"/>
</dbReference>
<sequence length="288" mass="33729">MTEKQQRKYEKMRLHCCIARMLPYASLDRITPCHRFILFQSVFDDQLEYKTAEEIDLLRSRLVEVFNVSQPEPGETGLFRQAYKIGEEFRAFMPTAWMERFIGAFHRVTRYGVVDDAPFKESEKAMLLVYYLLNREYSILMYPYLYMIDIETDFVFPDLLDKHPVTQRLRALASRIIGWQNDIQGLSKELTLETEVTNLIVVLQHQYNLSLKDALTKAMDIHDSDLAEFISLTKALPDFGRYHQQVDRFILGLGLQIQGVNSFYINDTTRYLPDGSGFAWPELKSNFC</sequence>
<gene>
    <name evidence="1" type="ORF">HF329_10260</name>
</gene>